<keyword evidence="3" id="KW-1185">Reference proteome</keyword>
<evidence type="ECO:0000313" key="3">
    <source>
        <dbReference type="Proteomes" id="UP001151760"/>
    </source>
</evidence>
<protein>
    <submittedName>
        <fullName evidence="2">Uncharacterized protein</fullName>
    </submittedName>
</protein>
<dbReference type="Proteomes" id="UP001151760">
    <property type="component" value="Unassembled WGS sequence"/>
</dbReference>
<evidence type="ECO:0000256" key="1">
    <source>
        <dbReference type="SAM" id="MobiDB-lite"/>
    </source>
</evidence>
<reference evidence="2" key="2">
    <citation type="submission" date="2022-01" db="EMBL/GenBank/DDBJ databases">
        <authorList>
            <person name="Yamashiro T."/>
            <person name="Shiraishi A."/>
            <person name="Satake H."/>
            <person name="Nakayama K."/>
        </authorList>
    </citation>
    <scope>NUCLEOTIDE SEQUENCE</scope>
</reference>
<organism evidence="2 3">
    <name type="scientific">Tanacetum coccineum</name>
    <dbReference type="NCBI Taxonomy" id="301880"/>
    <lineage>
        <taxon>Eukaryota</taxon>
        <taxon>Viridiplantae</taxon>
        <taxon>Streptophyta</taxon>
        <taxon>Embryophyta</taxon>
        <taxon>Tracheophyta</taxon>
        <taxon>Spermatophyta</taxon>
        <taxon>Magnoliopsida</taxon>
        <taxon>eudicotyledons</taxon>
        <taxon>Gunneridae</taxon>
        <taxon>Pentapetalae</taxon>
        <taxon>asterids</taxon>
        <taxon>campanulids</taxon>
        <taxon>Asterales</taxon>
        <taxon>Asteraceae</taxon>
        <taxon>Asteroideae</taxon>
        <taxon>Anthemideae</taxon>
        <taxon>Anthemidinae</taxon>
        <taxon>Tanacetum</taxon>
    </lineage>
</organism>
<comment type="caution">
    <text evidence="2">The sequence shown here is derived from an EMBL/GenBank/DDBJ whole genome shotgun (WGS) entry which is preliminary data.</text>
</comment>
<reference evidence="2" key="1">
    <citation type="journal article" date="2022" name="Int. J. Mol. Sci.">
        <title>Draft Genome of Tanacetum Coccineum: Genomic Comparison of Closely Related Tanacetum-Family Plants.</title>
        <authorList>
            <person name="Yamashiro T."/>
            <person name="Shiraishi A."/>
            <person name="Nakayama K."/>
            <person name="Satake H."/>
        </authorList>
    </citation>
    <scope>NUCLEOTIDE SEQUENCE</scope>
</reference>
<gene>
    <name evidence="2" type="ORF">Tco_0803555</name>
</gene>
<dbReference type="EMBL" id="BQNB010011897">
    <property type="protein sequence ID" value="GJS96587.1"/>
    <property type="molecule type" value="Genomic_DNA"/>
</dbReference>
<name>A0ABQ5A2U4_9ASTR</name>
<feature type="region of interest" description="Disordered" evidence="1">
    <location>
        <begin position="1"/>
        <end position="83"/>
    </location>
</feature>
<sequence>MSFPWSTGDGMYRDGGSGGSGGDDDGSNGDGTGGGDECADRAVHLARRSPTEGGDSEISGDSGGVGMDRSLLTSASSGRDMEA</sequence>
<evidence type="ECO:0000313" key="2">
    <source>
        <dbReference type="EMBL" id="GJS96587.1"/>
    </source>
</evidence>
<proteinExistence type="predicted"/>
<accession>A0ABQ5A2U4</accession>